<keyword evidence="7 8" id="KW-0103">Bromodomain</keyword>
<evidence type="ECO:0000259" key="10">
    <source>
        <dbReference type="PROSITE" id="PS50014"/>
    </source>
</evidence>
<keyword evidence="2" id="KW-0479">Metal-binding</keyword>
<keyword evidence="4" id="KW-0863">Zinc-finger</keyword>
<evidence type="ECO:0000256" key="6">
    <source>
        <dbReference type="ARBA" id="ARBA00022833"/>
    </source>
</evidence>
<dbReference type="AlphaFoldDB" id="A0AAV9J8K4"/>
<dbReference type="GO" id="GO:0008270">
    <property type="term" value="F:zinc ion binding"/>
    <property type="evidence" value="ECO:0007669"/>
    <property type="project" value="UniProtKB-KW"/>
</dbReference>
<keyword evidence="1" id="KW-0808">Transferase</keyword>
<evidence type="ECO:0000256" key="1">
    <source>
        <dbReference type="ARBA" id="ARBA00022679"/>
    </source>
</evidence>
<evidence type="ECO:0000256" key="9">
    <source>
        <dbReference type="SAM" id="MobiDB-lite"/>
    </source>
</evidence>
<dbReference type="InterPro" id="IPR036427">
    <property type="entry name" value="Bromodomain-like_sf"/>
</dbReference>
<dbReference type="InterPro" id="IPR031127">
    <property type="entry name" value="E3_UB_ligase_RBR"/>
</dbReference>
<keyword evidence="6" id="KW-0862">Zinc</keyword>
<comment type="caution">
    <text evidence="12">The sequence shown here is derived from an EMBL/GenBank/DDBJ whole genome shotgun (WGS) entry which is preliminary data.</text>
</comment>
<dbReference type="GO" id="GO:0006325">
    <property type="term" value="P:chromatin organization"/>
    <property type="evidence" value="ECO:0007669"/>
    <property type="project" value="UniProtKB-ARBA"/>
</dbReference>
<keyword evidence="3" id="KW-0677">Repeat</keyword>
<accession>A0AAV9J8K4</accession>
<dbReference type="PROSITE" id="PS51873">
    <property type="entry name" value="TRIAD"/>
    <property type="match status" value="1"/>
</dbReference>
<dbReference type="SUPFAM" id="SSF57850">
    <property type="entry name" value="RING/U-box"/>
    <property type="match status" value="1"/>
</dbReference>
<evidence type="ECO:0000259" key="11">
    <source>
        <dbReference type="PROSITE" id="PS51873"/>
    </source>
</evidence>
<proteinExistence type="predicted"/>
<dbReference type="Pfam" id="PF00439">
    <property type="entry name" value="Bromodomain"/>
    <property type="match status" value="1"/>
</dbReference>
<dbReference type="SMART" id="SM00297">
    <property type="entry name" value="BROMO"/>
    <property type="match status" value="1"/>
</dbReference>
<evidence type="ECO:0000256" key="4">
    <source>
        <dbReference type="ARBA" id="ARBA00022771"/>
    </source>
</evidence>
<dbReference type="GO" id="GO:0016567">
    <property type="term" value="P:protein ubiquitination"/>
    <property type="evidence" value="ECO:0007669"/>
    <property type="project" value="InterPro"/>
</dbReference>
<dbReference type="CDD" id="cd22584">
    <property type="entry name" value="Rcat_RBR_unk"/>
    <property type="match status" value="1"/>
</dbReference>
<evidence type="ECO:0000256" key="2">
    <source>
        <dbReference type="ARBA" id="ARBA00022723"/>
    </source>
</evidence>
<dbReference type="InterPro" id="IPR001487">
    <property type="entry name" value="Bromodomain"/>
</dbReference>
<gene>
    <name evidence="12" type="ORF">LTR36_008028</name>
</gene>
<reference evidence="12 13" key="1">
    <citation type="submission" date="2021-11" db="EMBL/GenBank/DDBJ databases">
        <title>Black yeast isolated from Biological Soil Crust.</title>
        <authorList>
            <person name="Kurbessoian T."/>
        </authorList>
    </citation>
    <scope>NUCLEOTIDE SEQUENCE [LARGE SCALE GENOMIC DNA]</scope>
    <source>
        <strain evidence="12 13">CCFEE 5522</strain>
    </source>
</reference>
<dbReference type="CDD" id="cd04369">
    <property type="entry name" value="Bromodomain"/>
    <property type="match status" value="1"/>
</dbReference>
<feature type="compositionally biased region" description="Acidic residues" evidence="9">
    <location>
        <begin position="330"/>
        <end position="351"/>
    </location>
</feature>
<dbReference type="PANTHER" id="PTHR11685">
    <property type="entry name" value="RBR FAMILY RING FINGER AND IBR DOMAIN-CONTAINING"/>
    <property type="match status" value="1"/>
</dbReference>
<dbReference type="PRINTS" id="PR00503">
    <property type="entry name" value="BROMODOMAIN"/>
</dbReference>
<evidence type="ECO:0000256" key="5">
    <source>
        <dbReference type="ARBA" id="ARBA00022786"/>
    </source>
</evidence>
<dbReference type="Proteomes" id="UP001324427">
    <property type="component" value="Unassembled WGS sequence"/>
</dbReference>
<protein>
    <recommendedName>
        <fullName evidence="14">RING-type domain-containing protein</fullName>
    </recommendedName>
</protein>
<dbReference type="PROSITE" id="PS50014">
    <property type="entry name" value="BROMODOMAIN_2"/>
    <property type="match status" value="1"/>
</dbReference>
<dbReference type="InterPro" id="IPR018359">
    <property type="entry name" value="Bromodomain_CS"/>
</dbReference>
<evidence type="ECO:0000256" key="7">
    <source>
        <dbReference type="ARBA" id="ARBA00023117"/>
    </source>
</evidence>
<dbReference type="SUPFAM" id="SSF47370">
    <property type="entry name" value="Bromodomain"/>
    <property type="match status" value="1"/>
</dbReference>
<evidence type="ECO:0000256" key="3">
    <source>
        <dbReference type="ARBA" id="ARBA00022737"/>
    </source>
</evidence>
<sequence>MAPPLDPAPPPSRVCAICTEEPDPSELVRPCRICSMEYCRECIKEMFTGATTDNTRMPPRCCVFLQLHTALKALTETEASNYRTKLDEWITLDKVYCPAPTCSAFISERLLPDVSPANLDGTPTLQSVLSDIVKRVSAAPAARFFRGELDITMLPGYTAVVTNHVDLTSIQAHVEADGYTSVNDLTHDMALIVANAKIYNKPGHPVANTADELYERYLVELAAALDRVISTPSHPVATCMFACPTCHIGICTKCKQVEHGTSACDTTAGDAVLAMLETFRYKRCPLCKHAVRKMYGCSHIQCLCGAHFCYWCCKSINECDGACEARDESDDEEADDEGLSDEDLDDEDDGGDAVADGGSTAQPANEKPADDRPLPHDSPQAQLTIGPTLPTRIVNLDAGGGRRWGEAELDFGEEPEDEGVAQIWSCTHEFRMYYPKDDGLDHGDETKMECNRCFETVLPAKVPKRQPPKMPPHSKKPARGSLLASTMSVAQTGFPLTDGKETDVENASQAWECCDCRLVVCMACRDKYNTR</sequence>
<dbReference type="Gene3D" id="1.20.920.10">
    <property type="entry name" value="Bromodomain-like"/>
    <property type="match status" value="1"/>
</dbReference>
<evidence type="ECO:0000313" key="12">
    <source>
        <dbReference type="EMBL" id="KAK4541427.1"/>
    </source>
</evidence>
<feature type="region of interest" description="Disordered" evidence="9">
    <location>
        <begin position="330"/>
        <end position="392"/>
    </location>
</feature>
<keyword evidence="5" id="KW-0833">Ubl conjugation pathway</keyword>
<dbReference type="GO" id="GO:0004842">
    <property type="term" value="F:ubiquitin-protein transferase activity"/>
    <property type="evidence" value="ECO:0007669"/>
    <property type="project" value="InterPro"/>
</dbReference>
<keyword evidence="13" id="KW-1185">Reference proteome</keyword>
<dbReference type="InterPro" id="IPR044066">
    <property type="entry name" value="TRIAD_supradom"/>
</dbReference>
<name>A0AAV9J8K4_9PEZI</name>
<dbReference type="Gene3D" id="1.20.120.1750">
    <property type="match status" value="1"/>
</dbReference>
<dbReference type="PROSITE" id="PS00633">
    <property type="entry name" value="BROMODOMAIN_1"/>
    <property type="match status" value="1"/>
</dbReference>
<evidence type="ECO:0008006" key="14">
    <source>
        <dbReference type="Google" id="ProtNLM"/>
    </source>
</evidence>
<evidence type="ECO:0000313" key="13">
    <source>
        <dbReference type="Proteomes" id="UP001324427"/>
    </source>
</evidence>
<organism evidence="12 13">
    <name type="scientific">Oleoguttula mirabilis</name>
    <dbReference type="NCBI Taxonomy" id="1507867"/>
    <lineage>
        <taxon>Eukaryota</taxon>
        <taxon>Fungi</taxon>
        <taxon>Dikarya</taxon>
        <taxon>Ascomycota</taxon>
        <taxon>Pezizomycotina</taxon>
        <taxon>Dothideomycetes</taxon>
        <taxon>Dothideomycetidae</taxon>
        <taxon>Mycosphaerellales</taxon>
        <taxon>Teratosphaeriaceae</taxon>
        <taxon>Oleoguttula</taxon>
    </lineage>
</organism>
<feature type="domain" description="Bromo" evidence="10">
    <location>
        <begin position="137"/>
        <end position="207"/>
    </location>
</feature>
<evidence type="ECO:0000256" key="8">
    <source>
        <dbReference type="PROSITE-ProRule" id="PRU00035"/>
    </source>
</evidence>
<feature type="domain" description="RING-type" evidence="11">
    <location>
        <begin position="11"/>
        <end position="327"/>
    </location>
</feature>
<dbReference type="EMBL" id="JAVFHQ010000053">
    <property type="protein sequence ID" value="KAK4541427.1"/>
    <property type="molecule type" value="Genomic_DNA"/>
</dbReference>